<dbReference type="InterPro" id="IPR045864">
    <property type="entry name" value="aa-tRNA-synth_II/BPL/LPL"/>
</dbReference>
<evidence type="ECO:0000313" key="2">
    <source>
        <dbReference type="EMBL" id="URD87130.1"/>
    </source>
</evidence>
<keyword evidence="1" id="KW-0547">Nucleotide-binding</keyword>
<dbReference type="Gene3D" id="3.30.930.10">
    <property type="entry name" value="Bira Bifunctional Protein, Domain 2"/>
    <property type="match status" value="1"/>
</dbReference>
<evidence type="ECO:0000256" key="1">
    <source>
        <dbReference type="ARBA" id="ARBA00022741"/>
    </source>
</evidence>
<dbReference type="OrthoDB" id="21243at2759"/>
<protein>
    <submittedName>
        <fullName evidence="2">Lysyl-tRNA synthetase</fullName>
    </submittedName>
</protein>
<dbReference type="GO" id="GO:0004824">
    <property type="term" value="F:lysine-tRNA ligase activity"/>
    <property type="evidence" value="ECO:0007669"/>
    <property type="project" value="TreeGrafter"/>
</dbReference>
<name>A0A9E7EZW1_9LILI</name>
<gene>
    <name evidence="2" type="ORF">MUK42_24752</name>
</gene>
<evidence type="ECO:0000313" key="3">
    <source>
        <dbReference type="Proteomes" id="UP001055439"/>
    </source>
</evidence>
<reference evidence="2" key="1">
    <citation type="submission" date="2022-05" db="EMBL/GenBank/DDBJ databases">
        <title>The Musa troglodytarum L. genome provides insights into the mechanism of non-climacteric behaviour and enrichment of carotenoids.</title>
        <authorList>
            <person name="Wang J."/>
        </authorList>
    </citation>
    <scope>NUCLEOTIDE SEQUENCE</scope>
    <source>
        <tissue evidence="2">Leaf</tissue>
    </source>
</reference>
<organism evidence="2 3">
    <name type="scientific">Musa troglodytarum</name>
    <name type="common">fe'i banana</name>
    <dbReference type="NCBI Taxonomy" id="320322"/>
    <lineage>
        <taxon>Eukaryota</taxon>
        <taxon>Viridiplantae</taxon>
        <taxon>Streptophyta</taxon>
        <taxon>Embryophyta</taxon>
        <taxon>Tracheophyta</taxon>
        <taxon>Spermatophyta</taxon>
        <taxon>Magnoliopsida</taxon>
        <taxon>Liliopsida</taxon>
        <taxon>Zingiberales</taxon>
        <taxon>Musaceae</taxon>
        <taxon>Musa</taxon>
    </lineage>
</organism>
<dbReference type="GO" id="GO:0006430">
    <property type="term" value="P:lysyl-tRNA aminoacylation"/>
    <property type="evidence" value="ECO:0007669"/>
    <property type="project" value="TreeGrafter"/>
</dbReference>
<dbReference type="EMBL" id="CP097504">
    <property type="protein sequence ID" value="URD87130.1"/>
    <property type="molecule type" value="Genomic_DNA"/>
</dbReference>
<accession>A0A9E7EZW1</accession>
<dbReference type="AlphaFoldDB" id="A0A9E7EZW1"/>
<dbReference type="GO" id="GO:0000049">
    <property type="term" value="F:tRNA binding"/>
    <property type="evidence" value="ECO:0007669"/>
    <property type="project" value="TreeGrafter"/>
</dbReference>
<keyword evidence="3" id="KW-1185">Reference proteome</keyword>
<proteinExistence type="predicted"/>
<dbReference type="GO" id="GO:0005829">
    <property type="term" value="C:cytosol"/>
    <property type="evidence" value="ECO:0007669"/>
    <property type="project" value="TreeGrafter"/>
</dbReference>
<dbReference type="PANTHER" id="PTHR42918:SF9">
    <property type="entry name" value="LYSINE--TRNA LIGASE"/>
    <property type="match status" value="1"/>
</dbReference>
<sequence>MVKSLTGGYKIKCHANGVDKDPIEIDFTPSFRRIDMVEELETMANLTIPKDLSSKEANKYLLDACVKFDVKCPPPQTTARLLDKGVLLFPTMKPQDEPLTKVVNLGSECT</sequence>
<dbReference type="Proteomes" id="UP001055439">
    <property type="component" value="Chromosome 2"/>
</dbReference>
<dbReference type="PANTHER" id="PTHR42918">
    <property type="entry name" value="LYSYL-TRNA SYNTHETASE"/>
    <property type="match status" value="1"/>
</dbReference>